<dbReference type="PANTHER" id="PTHR12689:SF4">
    <property type="entry name" value="PROTEIN AAR2 HOMOLOG"/>
    <property type="match status" value="1"/>
</dbReference>
<evidence type="ECO:0000259" key="5">
    <source>
        <dbReference type="Pfam" id="PF20981"/>
    </source>
</evidence>
<organism evidence="6">
    <name type="scientific">Cacopsylla melanoneura</name>
    <dbReference type="NCBI Taxonomy" id="428564"/>
    <lineage>
        <taxon>Eukaryota</taxon>
        <taxon>Metazoa</taxon>
        <taxon>Ecdysozoa</taxon>
        <taxon>Arthropoda</taxon>
        <taxon>Hexapoda</taxon>
        <taxon>Insecta</taxon>
        <taxon>Pterygota</taxon>
        <taxon>Neoptera</taxon>
        <taxon>Paraneoptera</taxon>
        <taxon>Hemiptera</taxon>
        <taxon>Sternorrhyncha</taxon>
        <taxon>Psylloidea</taxon>
        <taxon>Psyllidae</taxon>
        <taxon>Psyllinae</taxon>
        <taxon>Cacopsylla</taxon>
    </lineage>
</organism>
<evidence type="ECO:0000256" key="2">
    <source>
        <dbReference type="ARBA" id="ARBA00016372"/>
    </source>
</evidence>
<dbReference type="EMBL" id="HBUF01045988">
    <property type="protein sequence ID" value="CAG6619682.1"/>
    <property type="molecule type" value="Transcribed_RNA"/>
</dbReference>
<dbReference type="Pfam" id="PF20981">
    <property type="entry name" value="AAR2_1st"/>
    <property type="match status" value="1"/>
</dbReference>
<dbReference type="Pfam" id="PF05282">
    <property type="entry name" value="AAR2"/>
    <property type="match status" value="1"/>
</dbReference>
<dbReference type="InterPro" id="IPR038514">
    <property type="entry name" value="AAR2_C_sf"/>
</dbReference>
<dbReference type="FunFam" id="2.60.34.20:FF:000001">
    <property type="entry name" value="protein AAR2 homolog"/>
    <property type="match status" value="1"/>
</dbReference>
<evidence type="ECO:0000256" key="3">
    <source>
        <dbReference type="ARBA" id="ARBA00030625"/>
    </source>
</evidence>
<dbReference type="InterPro" id="IPR033647">
    <property type="entry name" value="Aar2_N"/>
</dbReference>
<name>A0A8D8WSW0_9HEMI</name>
<dbReference type="AlphaFoldDB" id="A0A8D8WSW0"/>
<dbReference type="EMBL" id="HBUF01392621">
    <property type="protein sequence ID" value="CAG6734437.1"/>
    <property type="molecule type" value="Transcribed_RNA"/>
</dbReference>
<sequence length="390" mass="45527">MITATSNGLEMSPELARKLFHEGAILLVLNMPSSTEFGIDMKSWTTGHKFKGIKMIPPGYHYVYYNAVNSHGDVAPRIGFFHKFEPKEIVVKIWNSEKEELEDKNVSDEELERIKGDQQNLDSYLGAYPYDVLDLWRKLTMHINDDVVKKLSPDTGVIRSALELVAEDSATESSSENLYLKRKLKRKWGRPQNEEEKEESLLPHLVPQLGTEIKYSQPKDIYPANSTPSEITFHFMDKTYAFEQILHLYQKPHDLLGEFQFSFVCFILGLNYESFLQWKNLLELFCFCETAIEKYTQFYVDFVACLQVHLCECSDIEDNFLMCDNSEDNVIYKHVTHLFKTVYESNVVNNDLVNNIAMLQDHLRRVFSWNFQYEQEEDDEDLPVIVDMED</sequence>
<dbReference type="EMBL" id="HBUF01548117">
    <property type="protein sequence ID" value="CAG6757871.1"/>
    <property type="molecule type" value="Transcribed_RNA"/>
</dbReference>
<dbReference type="GO" id="GO:0000244">
    <property type="term" value="P:spliceosomal tri-snRNP complex assembly"/>
    <property type="evidence" value="ECO:0007669"/>
    <property type="project" value="TreeGrafter"/>
</dbReference>
<proteinExistence type="inferred from homology"/>
<dbReference type="InterPro" id="IPR033648">
    <property type="entry name" value="AAR2_C"/>
</dbReference>
<dbReference type="EMBL" id="HBUF01220235">
    <property type="protein sequence ID" value="CAG6669138.1"/>
    <property type="molecule type" value="Transcribed_RNA"/>
</dbReference>
<dbReference type="InterPro" id="IPR038516">
    <property type="entry name" value="AAR2_N_sf"/>
</dbReference>
<dbReference type="EMBL" id="HBUF01548118">
    <property type="protein sequence ID" value="CAG6757872.1"/>
    <property type="molecule type" value="Transcribed_RNA"/>
</dbReference>
<feature type="domain" description="AAR2 C-terminal" evidence="4">
    <location>
        <begin position="219"/>
        <end position="372"/>
    </location>
</feature>
<dbReference type="EMBL" id="HBUF01220236">
    <property type="protein sequence ID" value="CAG6669139.1"/>
    <property type="molecule type" value="Transcribed_RNA"/>
</dbReference>
<accession>A0A8D8WSW0</accession>
<dbReference type="EMBL" id="HBUF01392620">
    <property type="protein sequence ID" value="CAG6734435.1"/>
    <property type="molecule type" value="Transcribed_RNA"/>
</dbReference>
<dbReference type="EMBL" id="HBUF01045989">
    <property type="protein sequence ID" value="CAG6619683.1"/>
    <property type="molecule type" value="Transcribed_RNA"/>
</dbReference>
<dbReference type="PANTHER" id="PTHR12689">
    <property type="entry name" value="A1 CISTRON SPLICING FACTOR AAR2-RELATED"/>
    <property type="match status" value="1"/>
</dbReference>
<feature type="domain" description="AAR2 N-terminal" evidence="5">
    <location>
        <begin position="22"/>
        <end position="153"/>
    </location>
</feature>
<dbReference type="CDD" id="cd13777">
    <property type="entry name" value="Aar2_N"/>
    <property type="match status" value="1"/>
</dbReference>
<comment type="similarity">
    <text evidence="1">Belongs to the AAR2 family.</text>
</comment>
<dbReference type="EMBL" id="HBUF01548119">
    <property type="protein sequence ID" value="CAG6757873.1"/>
    <property type="molecule type" value="Transcribed_RNA"/>
</dbReference>
<dbReference type="InterPro" id="IPR007946">
    <property type="entry name" value="AAR2"/>
</dbReference>
<evidence type="ECO:0000313" key="6">
    <source>
        <dbReference type="EMBL" id="CAG6669139.1"/>
    </source>
</evidence>
<protein>
    <recommendedName>
        <fullName evidence="2">Protein AAR2 homolog</fullName>
    </recommendedName>
    <alternativeName>
        <fullName evidence="3">AAR2 splicing factor homolog</fullName>
    </alternativeName>
</protein>
<dbReference type="Gene3D" id="1.25.40.550">
    <property type="entry name" value="Aar2, C-terminal domain-like"/>
    <property type="match status" value="1"/>
</dbReference>
<reference evidence="6" key="1">
    <citation type="submission" date="2021-05" db="EMBL/GenBank/DDBJ databases">
        <authorList>
            <person name="Alioto T."/>
            <person name="Alioto T."/>
            <person name="Gomez Garrido J."/>
        </authorList>
    </citation>
    <scope>NUCLEOTIDE SEQUENCE</scope>
</reference>
<evidence type="ECO:0000256" key="1">
    <source>
        <dbReference type="ARBA" id="ARBA00006281"/>
    </source>
</evidence>
<dbReference type="CDD" id="cd13778">
    <property type="entry name" value="Aar2_C"/>
    <property type="match status" value="1"/>
</dbReference>
<dbReference type="Gene3D" id="2.60.34.20">
    <property type="match status" value="1"/>
</dbReference>
<evidence type="ECO:0000259" key="4">
    <source>
        <dbReference type="Pfam" id="PF05282"/>
    </source>
</evidence>